<comment type="caution">
    <text evidence="2">The sequence shown here is derived from an EMBL/GenBank/DDBJ whole genome shotgun (WGS) entry which is preliminary data.</text>
</comment>
<feature type="compositionally biased region" description="Basic and acidic residues" evidence="1">
    <location>
        <begin position="227"/>
        <end position="241"/>
    </location>
</feature>
<protein>
    <submittedName>
        <fullName evidence="2">Uncharacterized protein</fullName>
    </submittedName>
</protein>
<evidence type="ECO:0000256" key="1">
    <source>
        <dbReference type="SAM" id="MobiDB-lite"/>
    </source>
</evidence>
<evidence type="ECO:0000313" key="3">
    <source>
        <dbReference type="Proteomes" id="UP001205105"/>
    </source>
</evidence>
<keyword evidence="3" id="KW-1185">Reference proteome</keyword>
<feature type="region of interest" description="Disordered" evidence="1">
    <location>
        <begin position="1"/>
        <end position="22"/>
    </location>
</feature>
<organism evidence="2 3">
    <name type="scientific">Chlorella ohadii</name>
    <dbReference type="NCBI Taxonomy" id="2649997"/>
    <lineage>
        <taxon>Eukaryota</taxon>
        <taxon>Viridiplantae</taxon>
        <taxon>Chlorophyta</taxon>
        <taxon>core chlorophytes</taxon>
        <taxon>Trebouxiophyceae</taxon>
        <taxon>Chlorellales</taxon>
        <taxon>Chlorellaceae</taxon>
        <taxon>Chlorella clade</taxon>
        <taxon>Chlorella</taxon>
    </lineage>
</organism>
<name>A0AAD5H6H4_9CHLO</name>
<sequence length="249" mass="27029">MAKIKTTARKSGGGTASRVNASRRVWHPALTTAAELGEEHLEAALEAEVEEEDGIVYEVHPMACVPHSRFSLPADAGEPSGPASPFPLDSCFGIIAYATWHGHHEVVKAYLDELEADANGAAVRDARTTKLLLAHGANEDLPFLLDMWPPKADSLFATKAGEFSQEGLFCYPPAFRAATQQLLLISHKYGGVRRQDGQLRWGFTVGELTDLLLPVMGRGSMTAWVTPDDKLPEEPDAHEAGDNGEEEQE</sequence>
<reference evidence="2" key="1">
    <citation type="submission" date="2020-11" db="EMBL/GenBank/DDBJ databases">
        <title>Chlorella ohadii genome sequencing and assembly.</title>
        <authorList>
            <person name="Murik O."/>
            <person name="Treves H."/>
            <person name="Kedem I."/>
            <person name="Shotland Y."/>
            <person name="Kaplan A."/>
        </authorList>
    </citation>
    <scope>NUCLEOTIDE SEQUENCE</scope>
    <source>
        <strain evidence="2">1</strain>
    </source>
</reference>
<accession>A0AAD5H6H4</accession>
<dbReference type="EMBL" id="JADXDR010000014">
    <property type="protein sequence ID" value="KAI7845706.1"/>
    <property type="molecule type" value="Genomic_DNA"/>
</dbReference>
<gene>
    <name evidence="2" type="ORF">COHA_000820</name>
</gene>
<feature type="region of interest" description="Disordered" evidence="1">
    <location>
        <begin position="224"/>
        <end position="249"/>
    </location>
</feature>
<proteinExistence type="predicted"/>
<dbReference type="AlphaFoldDB" id="A0AAD5H6H4"/>
<dbReference type="Proteomes" id="UP001205105">
    <property type="component" value="Unassembled WGS sequence"/>
</dbReference>
<evidence type="ECO:0000313" key="2">
    <source>
        <dbReference type="EMBL" id="KAI7845706.1"/>
    </source>
</evidence>